<reference evidence="9" key="1">
    <citation type="submission" date="2023-10" db="EMBL/GenBank/DDBJ databases">
        <title>Whole Genome based description of the genera Actinobaculum and Actinotignum reveals a complex phylogenetic relationship within the species included in the genus Actinotignum.</title>
        <authorList>
            <person name="Jensen C.S."/>
            <person name="Dargis R."/>
            <person name="Kemp M."/>
            <person name="Christensen J.J."/>
        </authorList>
    </citation>
    <scope>NUCLEOTIDE SEQUENCE</scope>
    <source>
        <strain evidence="9">SLA_B511</strain>
    </source>
</reference>
<evidence type="ECO:0000313" key="10">
    <source>
        <dbReference type="Proteomes" id="UP001281731"/>
    </source>
</evidence>
<accession>A0AAW9HNV7</accession>
<feature type="transmembrane region" description="Helical" evidence="7">
    <location>
        <begin position="405"/>
        <end position="425"/>
    </location>
</feature>
<feature type="transmembrane region" description="Helical" evidence="7">
    <location>
        <begin position="339"/>
        <end position="359"/>
    </location>
</feature>
<dbReference type="Pfam" id="PF00083">
    <property type="entry name" value="Sugar_tr"/>
    <property type="match status" value="1"/>
</dbReference>
<evidence type="ECO:0000256" key="4">
    <source>
        <dbReference type="ARBA" id="ARBA00022692"/>
    </source>
</evidence>
<feature type="transmembrane region" description="Helical" evidence="7">
    <location>
        <begin position="61"/>
        <end position="84"/>
    </location>
</feature>
<dbReference type="PROSITE" id="PS50850">
    <property type="entry name" value="MFS"/>
    <property type="match status" value="1"/>
</dbReference>
<dbReference type="PROSITE" id="PS00217">
    <property type="entry name" value="SUGAR_TRANSPORT_2"/>
    <property type="match status" value="1"/>
</dbReference>
<dbReference type="EMBL" id="JAWNGC010000014">
    <property type="protein sequence ID" value="MDY5155600.1"/>
    <property type="molecule type" value="Genomic_DNA"/>
</dbReference>
<dbReference type="RefSeq" id="WP_180962115.1">
    <property type="nucleotide sequence ID" value="NZ_CP126967.1"/>
</dbReference>
<keyword evidence="5 7" id="KW-1133">Transmembrane helix</keyword>
<evidence type="ECO:0000256" key="6">
    <source>
        <dbReference type="ARBA" id="ARBA00023136"/>
    </source>
</evidence>
<feature type="transmembrane region" description="Helical" evidence="7">
    <location>
        <begin position="283"/>
        <end position="303"/>
    </location>
</feature>
<feature type="transmembrane region" description="Helical" evidence="7">
    <location>
        <begin position="379"/>
        <end position="399"/>
    </location>
</feature>
<evidence type="ECO:0000256" key="1">
    <source>
        <dbReference type="ARBA" id="ARBA00004651"/>
    </source>
</evidence>
<dbReference type="GO" id="GO:0022857">
    <property type="term" value="F:transmembrane transporter activity"/>
    <property type="evidence" value="ECO:0007669"/>
    <property type="project" value="InterPro"/>
</dbReference>
<comment type="caution">
    <text evidence="9">The sequence shown here is derived from an EMBL/GenBank/DDBJ whole genome shotgun (WGS) entry which is preliminary data.</text>
</comment>
<keyword evidence="2" id="KW-0813">Transport</keyword>
<comment type="subcellular location">
    <subcellularLocation>
        <location evidence="1">Cell membrane</location>
        <topology evidence="1">Multi-pass membrane protein</topology>
    </subcellularLocation>
</comment>
<protein>
    <submittedName>
        <fullName evidence="9">MFS transporter</fullName>
    </submittedName>
</protein>
<dbReference type="InterPro" id="IPR005828">
    <property type="entry name" value="MFS_sugar_transport-like"/>
</dbReference>
<evidence type="ECO:0000256" key="7">
    <source>
        <dbReference type="SAM" id="Phobius"/>
    </source>
</evidence>
<feature type="transmembrane region" description="Helical" evidence="7">
    <location>
        <begin position="37"/>
        <end position="55"/>
    </location>
</feature>
<dbReference type="SUPFAM" id="SSF103473">
    <property type="entry name" value="MFS general substrate transporter"/>
    <property type="match status" value="1"/>
</dbReference>
<feature type="transmembrane region" description="Helical" evidence="7">
    <location>
        <begin position="161"/>
        <end position="182"/>
    </location>
</feature>
<proteinExistence type="predicted"/>
<evidence type="ECO:0000256" key="5">
    <source>
        <dbReference type="ARBA" id="ARBA00022989"/>
    </source>
</evidence>
<feature type="transmembrane region" description="Helical" evidence="7">
    <location>
        <begin position="315"/>
        <end position="333"/>
    </location>
</feature>
<dbReference type="AlphaFoldDB" id="A0AAW9HNV7"/>
<feature type="transmembrane region" description="Helical" evidence="7">
    <location>
        <begin position="250"/>
        <end position="271"/>
    </location>
</feature>
<feature type="transmembrane region" description="Helical" evidence="7">
    <location>
        <begin position="194"/>
        <end position="213"/>
    </location>
</feature>
<dbReference type="InterPro" id="IPR020846">
    <property type="entry name" value="MFS_dom"/>
</dbReference>
<evidence type="ECO:0000259" key="8">
    <source>
        <dbReference type="PROSITE" id="PS50850"/>
    </source>
</evidence>
<dbReference type="PANTHER" id="PTHR43045:SF1">
    <property type="entry name" value="SHIKIMATE TRANSPORTER"/>
    <property type="match status" value="1"/>
</dbReference>
<organism evidence="9 10">
    <name type="scientific">Actinotignum urinale</name>
    <dbReference type="NCBI Taxonomy" id="190146"/>
    <lineage>
        <taxon>Bacteria</taxon>
        <taxon>Bacillati</taxon>
        <taxon>Actinomycetota</taxon>
        <taxon>Actinomycetes</taxon>
        <taxon>Actinomycetales</taxon>
        <taxon>Actinomycetaceae</taxon>
        <taxon>Actinotignum</taxon>
    </lineage>
</organism>
<evidence type="ECO:0000256" key="2">
    <source>
        <dbReference type="ARBA" id="ARBA00022448"/>
    </source>
</evidence>
<feature type="transmembrane region" description="Helical" evidence="7">
    <location>
        <begin position="96"/>
        <end position="114"/>
    </location>
</feature>
<dbReference type="InterPro" id="IPR005829">
    <property type="entry name" value="Sugar_transporter_CS"/>
</dbReference>
<evidence type="ECO:0000313" key="9">
    <source>
        <dbReference type="EMBL" id="MDY5155600.1"/>
    </source>
</evidence>
<keyword evidence="6 7" id="KW-0472">Membrane</keyword>
<dbReference type="Proteomes" id="UP001281731">
    <property type="component" value="Unassembled WGS sequence"/>
</dbReference>
<name>A0AAW9HNV7_9ACTO</name>
<dbReference type="InterPro" id="IPR036259">
    <property type="entry name" value="MFS_trans_sf"/>
</dbReference>
<gene>
    <name evidence="9" type="ORF">R6G80_07700</name>
</gene>
<dbReference type="Gene3D" id="1.20.1250.20">
    <property type="entry name" value="MFS general substrate transporter like domains"/>
    <property type="match status" value="2"/>
</dbReference>
<keyword evidence="3" id="KW-1003">Cell membrane</keyword>
<evidence type="ECO:0000256" key="3">
    <source>
        <dbReference type="ARBA" id="ARBA00022475"/>
    </source>
</evidence>
<dbReference type="PANTHER" id="PTHR43045">
    <property type="entry name" value="SHIKIMATE TRANSPORTER"/>
    <property type="match status" value="1"/>
</dbReference>
<sequence length="436" mass="47885">MSAETSSEKHEWKGDLKETKKAAKSGFWGAIAEYYDFSLYATAAALIFPTVFFGGEENGQLANIASLASFGVAYLARPLGALVLGHLGDTWGRKKTLYLSLGSMGVATTVIGFLPSYDTIGSAAVWILLAMRLVQGFSAGGEQAGSNTLTSEWAPPEKRGFYTAFTMHGLAIGTVLALFVYVPFGNNDSFLYSWGWRIPYWIAIPIIMYALWVRSKVSDPPRKNEGRELTAEEKEASSVVTLFRYHWKNVIRVIFMGQYAITGVLISNYALNYGTKYWNIPRSTLLALATVSLLVGLAVQPLWASWSDKIGRKPVYLISMIALVVLFPVYFWGLQLQNVVFLSVVIVIMGLISTGGNVVQAPMYTEMFPTELRMTGYAVSTQIGNIIVGFTPMIAALLVQEGPWGWVPVLIFTSIMMTLGIISCISNKETKGSDIL</sequence>
<keyword evidence="4 7" id="KW-0812">Transmembrane</keyword>
<feature type="domain" description="Major facilitator superfamily (MFS) profile" evidence="8">
    <location>
        <begin position="22"/>
        <end position="431"/>
    </location>
</feature>
<dbReference type="GO" id="GO:0005886">
    <property type="term" value="C:plasma membrane"/>
    <property type="evidence" value="ECO:0007669"/>
    <property type="project" value="UniProtKB-SubCell"/>
</dbReference>